<comment type="similarity">
    <text evidence="2">Belongs to the TCP-1 chaperonin family.</text>
</comment>
<organism evidence="7 8">
    <name type="scientific">Astathelohania contejeani</name>
    <dbReference type="NCBI Taxonomy" id="164912"/>
    <lineage>
        <taxon>Eukaryota</taxon>
        <taxon>Fungi</taxon>
        <taxon>Fungi incertae sedis</taxon>
        <taxon>Microsporidia</taxon>
        <taxon>Astathelohaniidae</taxon>
        <taxon>Astathelohania</taxon>
    </lineage>
</organism>
<sequence length="492" mass="55135">MDFSKTNLSSVISPQTTHQTSKIQITLARLLETTNFLESCFGKNGHSKLILDNYGQLSVTSQVPTILANIKPNHPLVTLLIESVKKMESRGDGAAFMTIFAGELMKQVRVLVSKGINVRTLSETFKALREQLPSLSSSLIHEHNFTLNDRNKLSTVIKGIAKNSKLEELIIESLALIKKIKLDNIQICKVGTGTLEDSYVMEGLVFNRKPEGKVGVKKGRTAIYNCPIDISRTETKGTVLLRNAEDLLNFSKNEEDEVKTLVDEISKADIVICNGKVDPSHLDFFDKNNILVFKLLSKHDVKRMRDLCGGSISPVLTGLRVDNMGEAQVEQFSEGGINYTRFKSEGMTKGNTKDGVITIVLKDSLSANLEEYERIIHKTLTVLRHATDFEEGKKVNLVEGNGIFENKVADIILNLAMEHENYKQHIVKSVSEALRKFTKKGNDEIFDIYENKIKGMQYAIDLVCVALETEDYLLVKGDDMKITPRTNKHWDD</sequence>
<gene>
    <name evidence="7" type="primary">CCT8</name>
    <name evidence="7" type="ORF">TCON_0449</name>
</gene>
<evidence type="ECO:0000256" key="5">
    <source>
        <dbReference type="ARBA" id="ARBA00022840"/>
    </source>
</evidence>
<dbReference type="Gene3D" id="1.10.560.10">
    <property type="entry name" value="GroEL-like equatorial domain"/>
    <property type="match status" value="1"/>
</dbReference>
<dbReference type="InterPro" id="IPR002423">
    <property type="entry name" value="Cpn60/GroEL/TCP-1"/>
</dbReference>
<dbReference type="InterPro" id="IPR027410">
    <property type="entry name" value="TCP-1-like_intermed_sf"/>
</dbReference>
<keyword evidence="4" id="KW-0547">Nucleotide-binding</keyword>
<keyword evidence="5" id="KW-0067">ATP-binding</keyword>
<evidence type="ECO:0000256" key="6">
    <source>
        <dbReference type="ARBA" id="ARBA00023186"/>
    </source>
</evidence>
<dbReference type="SUPFAM" id="SSF48592">
    <property type="entry name" value="GroEL equatorial domain-like"/>
    <property type="match status" value="1"/>
</dbReference>
<evidence type="ECO:0000313" key="8">
    <source>
        <dbReference type="Proteomes" id="UP001516464"/>
    </source>
</evidence>
<comment type="subunit">
    <text evidence="3">Component of the T-complex protein 1 (TCP1) complex.</text>
</comment>
<dbReference type="PANTHER" id="PTHR11353">
    <property type="entry name" value="CHAPERONIN"/>
    <property type="match status" value="1"/>
</dbReference>
<name>A0ABQ7I1L4_9MICR</name>
<dbReference type="InterPro" id="IPR027413">
    <property type="entry name" value="GROEL-like_equatorial_sf"/>
</dbReference>
<evidence type="ECO:0000313" key="7">
    <source>
        <dbReference type="EMBL" id="KAF7684355.1"/>
    </source>
</evidence>
<proteinExistence type="inferred from homology"/>
<evidence type="ECO:0000256" key="3">
    <source>
        <dbReference type="ARBA" id="ARBA00011381"/>
    </source>
</evidence>
<comment type="function">
    <text evidence="1">Molecular chaperone; assists the folding of proteins upon ATP hydrolysis.</text>
</comment>
<evidence type="ECO:0000256" key="4">
    <source>
        <dbReference type="ARBA" id="ARBA00022741"/>
    </source>
</evidence>
<dbReference type="Gene3D" id="3.50.7.10">
    <property type="entry name" value="GroEL"/>
    <property type="match status" value="1"/>
</dbReference>
<evidence type="ECO:0000256" key="1">
    <source>
        <dbReference type="ARBA" id="ARBA00002912"/>
    </source>
</evidence>
<keyword evidence="6" id="KW-0143">Chaperone</keyword>
<protein>
    <submittedName>
        <fullName evidence="7">T-complex protein 1 subunit theta</fullName>
    </submittedName>
</protein>
<dbReference type="Pfam" id="PF00118">
    <property type="entry name" value="Cpn60_TCP1"/>
    <property type="match status" value="1"/>
</dbReference>
<dbReference type="EMBL" id="SBIQ01000017">
    <property type="protein sequence ID" value="KAF7684355.1"/>
    <property type="molecule type" value="Genomic_DNA"/>
</dbReference>
<keyword evidence="8" id="KW-1185">Reference proteome</keyword>
<dbReference type="InterPro" id="IPR027409">
    <property type="entry name" value="GroEL-like_apical_dom_sf"/>
</dbReference>
<evidence type="ECO:0000256" key="2">
    <source>
        <dbReference type="ARBA" id="ARBA00008020"/>
    </source>
</evidence>
<accession>A0ABQ7I1L4</accession>
<dbReference type="Gene3D" id="3.30.260.10">
    <property type="entry name" value="TCP-1-like chaperonin intermediate domain"/>
    <property type="match status" value="1"/>
</dbReference>
<comment type="caution">
    <text evidence="7">The sequence shown here is derived from an EMBL/GenBank/DDBJ whole genome shotgun (WGS) entry which is preliminary data.</text>
</comment>
<dbReference type="SUPFAM" id="SSF54849">
    <property type="entry name" value="GroEL-intermediate domain like"/>
    <property type="match status" value="1"/>
</dbReference>
<dbReference type="Proteomes" id="UP001516464">
    <property type="component" value="Unassembled WGS sequence"/>
</dbReference>
<dbReference type="InterPro" id="IPR017998">
    <property type="entry name" value="Chaperone_TCP-1"/>
</dbReference>
<reference evidence="7 8" key="1">
    <citation type="submission" date="2019-01" db="EMBL/GenBank/DDBJ databases">
        <title>Genomes sequencing and comparative genomics of infectious freshwater microsporidia, Cucumispora dikerogammari and Thelohania contejeani.</title>
        <authorList>
            <person name="Cormier A."/>
            <person name="Giraud I."/>
            <person name="Wattier R."/>
            <person name="Teixeira M."/>
            <person name="Grandjean F."/>
            <person name="Rigaud T."/>
            <person name="Cordaux R."/>
        </authorList>
    </citation>
    <scope>NUCLEOTIDE SEQUENCE [LARGE SCALE GENOMIC DNA]</scope>
    <source>
        <strain evidence="7">T1</strain>
        <tissue evidence="7">Spores</tissue>
    </source>
</reference>
<dbReference type="SUPFAM" id="SSF52029">
    <property type="entry name" value="GroEL apical domain-like"/>
    <property type="match status" value="1"/>
</dbReference>